<reference evidence="7" key="1">
    <citation type="journal article" date="2019" name="Int. J. Syst. Evol. Microbiol.">
        <title>The Global Catalogue of Microorganisms (GCM) 10K type strain sequencing project: providing services to taxonomists for standard genome sequencing and annotation.</title>
        <authorList>
            <consortium name="The Broad Institute Genomics Platform"/>
            <consortium name="The Broad Institute Genome Sequencing Center for Infectious Disease"/>
            <person name="Wu L."/>
            <person name="Ma J."/>
        </authorList>
    </citation>
    <scope>NUCLEOTIDE SEQUENCE [LARGE SCALE GENOMIC DNA]</scope>
    <source>
        <strain evidence="7">KCTC 32239</strain>
    </source>
</reference>
<evidence type="ECO:0000256" key="2">
    <source>
        <dbReference type="ARBA" id="ARBA00022692"/>
    </source>
</evidence>
<dbReference type="InterPro" id="IPR002033">
    <property type="entry name" value="TatC"/>
</dbReference>
<dbReference type="HAMAP" id="MF_00902">
    <property type="entry name" value="TatC"/>
    <property type="match status" value="1"/>
</dbReference>
<keyword evidence="5" id="KW-0653">Protein transport</keyword>
<organism evidence="6 7">
    <name type="scientific">Cellvibrio zantedeschiae</name>
    <dbReference type="NCBI Taxonomy" id="1237077"/>
    <lineage>
        <taxon>Bacteria</taxon>
        <taxon>Pseudomonadati</taxon>
        <taxon>Pseudomonadota</taxon>
        <taxon>Gammaproteobacteria</taxon>
        <taxon>Cellvibrionales</taxon>
        <taxon>Cellvibrionaceae</taxon>
        <taxon>Cellvibrio</taxon>
    </lineage>
</organism>
<evidence type="ECO:0000313" key="6">
    <source>
        <dbReference type="EMBL" id="GGY61267.1"/>
    </source>
</evidence>
<feature type="transmembrane region" description="Helical" evidence="5">
    <location>
        <begin position="222"/>
        <end position="240"/>
    </location>
</feature>
<keyword evidence="5" id="KW-0811">Translocation</keyword>
<dbReference type="NCBIfam" id="TIGR00945">
    <property type="entry name" value="tatC"/>
    <property type="match status" value="1"/>
</dbReference>
<keyword evidence="4 5" id="KW-0472">Membrane</keyword>
<keyword evidence="7" id="KW-1185">Reference proteome</keyword>
<keyword evidence="3 5" id="KW-1133">Transmembrane helix</keyword>
<feature type="transmembrane region" description="Helical" evidence="5">
    <location>
        <begin position="78"/>
        <end position="99"/>
    </location>
</feature>
<evidence type="ECO:0000256" key="5">
    <source>
        <dbReference type="HAMAP-Rule" id="MF_00902"/>
    </source>
</evidence>
<accession>A0ABQ3AQ64</accession>
<name>A0ABQ3AQ64_9GAMM</name>
<comment type="subcellular location">
    <subcellularLocation>
        <location evidence="5">Cell membrane</location>
        <topology evidence="5">Multi-pass membrane protein</topology>
    </subcellularLocation>
    <subcellularLocation>
        <location evidence="1">Membrane</location>
        <topology evidence="1">Multi-pass membrane protein</topology>
    </subcellularLocation>
</comment>
<evidence type="ECO:0000256" key="1">
    <source>
        <dbReference type="ARBA" id="ARBA00004141"/>
    </source>
</evidence>
<comment type="function">
    <text evidence="5">Part of the twin-arginine translocation (Tat) system that transports large folded proteins containing a characteristic twin-arginine motif in their signal peptide across membranes. Together with TatB, TatC is part of a receptor directly interacting with Tat signal peptides.</text>
</comment>
<dbReference type="Pfam" id="PF00902">
    <property type="entry name" value="TatC"/>
    <property type="match status" value="1"/>
</dbReference>
<dbReference type="Proteomes" id="UP000619761">
    <property type="component" value="Unassembled WGS sequence"/>
</dbReference>
<dbReference type="EMBL" id="BMYZ01000001">
    <property type="protein sequence ID" value="GGY61267.1"/>
    <property type="molecule type" value="Genomic_DNA"/>
</dbReference>
<feature type="transmembrane region" description="Helical" evidence="5">
    <location>
        <begin position="199"/>
        <end position="216"/>
    </location>
</feature>
<comment type="subunit">
    <text evidence="5">The Tat system comprises two distinct complexes: a TatABC complex, containing multiple copies of TatA, TatB and TatC subunits, and a separate TatA complex, containing only TatA subunits. Substrates initially bind to the TatABC complex, which probably triggers association of the separate TatA complex to form the active translocon.</text>
</comment>
<proteinExistence type="inferred from homology"/>
<keyword evidence="5" id="KW-1003">Cell membrane</keyword>
<gene>
    <name evidence="5 6" type="primary">tatC</name>
    <name evidence="6" type="ORF">GCM10011613_00810</name>
</gene>
<feature type="transmembrane region" description="Helical" evidence="5">
    <location>
        <begin position="158"/>
        <end position="187"/>
    </location>
</feature>
<feature type="transmembrane region" description="Helical" evidence="5">
    <location>
        <begin position="23"/>
        <end position="41"/>
    </location>
</feature>
<dbReference type="PANTHER" id="PTHR30371">
    <property type="entry name" value="SEC-INDEPENDENT PROTEIN TRANSLOCASE PROTEIN TATC"/>
    <property type="match status" value="1"/>
</dbReference>
<dbReference type="RefSeq" id="WP_189414995.1">
    <property type="nucleotide sequence ID" value="NZ_BMYZ01000001.1"/>
</dbReference>
<comment type="similarity">
    <text evidence="5">Belongs to the TatC family.</text>
</comment>
<evidence type="ECO:0000256" key="3">
    <source>
        <dbReference type="ARBA" id="ARBA00022989"/>
    </source>
</evidence>
<comment type="caution">
    <text evidence="6">The sequence shown here is derived from an EMBL/GenBank/DDBJ whole genome shotgun (WGS) entry which is preliminary data.</text>
</comment>
<protein>
    <recommendedName>
        <fullName evidence="5">Sec-independent protein translocase protein TatC</fullName>
    </recommendedName>
</protein>
<dbReference type="PRINTS" id="PR01840">
    <property type="entry name" value="TATCFAMILY"/>
</dbReference>
<dbReference type="PANTHER" id="PTHR30371:SF0">
    <property type="entry name" value="SEC-INDEPENDENT PROTEIN TRANSLOCASE PROTEIN TATC, CHLOROPLASTIC-RELATED"/>
    <property type="match status" value="1"/>
</dbReference>
<evidence type="ECO:0000313" key="7">
    <source>
        <dbReference type="Proteomes" id="UP000619761"/>
    </source>
</evidence>
<sequence length="254" mass="28599">MTSAENDKELPLVHHLIELRTRLLRTIVVIFALFLALYAKFANDIYAIVSAPLMELLPTNASMIATDITSPLLTPMKLTFFVALVLAIPYILYQIWAFVAPGLYKHEKRIALPILVSSVLLFYIGMAFAYFLIFPLIFKITTQSGLVGVTAMTDITKYLDFVLHMFFAFGFIFEIPVATVLLIYARVMSAKSLIKKRPYVILGCFVVGMILTPPDVTSQCLLAIPMWALFEIGVYIGLFIETRRAKQELEAEAE</sequence>
<feature type="transmembrane region" description="Helical" evidence="5">
    <location>
        <begin position="111"/>
        <end position="138"/>
    </location>
</feature>
<keyword evidence="2 5" id="KW-0812">Transmembrane</keyword>
<keyword evidence="5" id="KW-0813">Transport</keyword>
<evidence type="ECO:0000256" key="4">
    <source>
        <dbReference type="ARBA" id="ARBA00023136"/>
    </source>
</evidence>